<evidence type="ECO:0000313" key="2">
    <source>
        <dbReference type="Proteomes" id="UP000004277"/>
    </source>
</evidence>
<dbReference type="EMBL" id="AKCV02000011">
    <property type="protein sequence ID" value="TMS59200.1"/>
    <property type="molecule type" value="Genomic_DNA"/>
</dbReference>
<sequence>MMSFSPPRLSAAALCSAVVLSGCANVAGPHVGGNVQYGDARAVETVTNEFGSTDLQTIAESMTRSLLQSRAITGARETPIVALAEVKNKTSEYIDTRAITEKIRVQLTKSGAVKFAVSTNEMQNQLDELTRQNQTGLYKNKGKARIGQMQGSRYRLEGSISSIVKRSSSTKDVFYLFNLSLVDNESGLLEWADEKEIRKTSAR</sequence>
<dbReference type="Proteomes" id="UP000004277">
    <property type="component" value="Unassembled WGS sequence"/>
</dbReference>
<keyword evidence="2" id="KW-1185">Reference proteome</keyword>
<name>A0ACD3SSF4_9BURK</name>
<comment type="caution">
    <text evidence="1">The sequence shown here is derived from an EMBL/GenBank/DDBJ whole genome shotgun (WGS) entry which is preliminary data.</text>
</comment>
<organism evidence="1 2">
    <name type="scientific">Imbroritus primus</name>
    <dbReference type="NCBI Taxonomy" id="3058603"/>
    <lineage>
        <taxon>Bacteria</taxon>
        <taxon>Pseudomonadati</taxon>
        <taxon>Pseudomonadota</taxon>
        <taxon>Betaproteobacteria</taxon>
        <taxon>Burkholderiales</taxon>
        <taxon>Burkholderiaceae</taxon>
        <taxon>Imbroritus</taxon>
    </lineage>
</organism>
<reference evidence="1" key="1">
    <citation type="submission" date="2019-05" db="EMBL/GenBank/DDBJ databases">
        <title>Revised genome assembly of Burkholderiaceae (previously Ralstonia) sp. PBA.</title>
        <authorList>
            <person name="Gan H.M."/>
        </authorList>
    </citation>
    <scope>NUCLEOTIDE SEQUENCE</scope>
    <source>
        <strain evidence="1">PBA</strain>
    </source>
</reference>
<accession>A0ACD3SSF4</accession>
<gene>
    <name evidence="1" type="primary">lpoB</name>
    <name evidence="1" type="ORF">MW7_003205</name>
</gene>
<evidence type="ECO:0000313" key="1">
    <source>
        <dbReference type="EMBL" id="TMS59200.1"/>
    </source>
</evidence>
<protein>
    <submittedName>
        <fullName evidence="1">Penicillin-binding protein activator LpoB</fullName>
    </submittedName>
</protein>
<proteinExistence type="predicted"/>